<organism evidence="2 3">
    <name type="scientific">Leptolyngbya iicbica LK</name>
    <dbReference type="NCBI Taxonomy" id="2294035"/>
    <lineage>
        <taxon>Bacteria</taxon>
        <taxon>Bacillati</taxon>
        <taxon>Cyanobacteriota</taxon>
        <taxon>Cyanophyceae</taxon>
        <taxon>Leptolyngbyales</taxon>
        <taxon>Leptolyngbyaceae</taxon>
        <taxon>Leptolyngbya group</taxon>
        <taxon>Leptolyngbya</taxon>
        <taxon>Leptolyngbya iicbica</taxon>
    </lineage>
</organism>
<protein>
    <submittedName>
        <fullName evidence="2">Pentapeptide repeat-containing protein</fullName>
    </submittedName>
</protein>
<dbReference type="RefSeq" id="WP_052288344.1">
    <property type="nucleotide sequence ID" value="NZ_QVFV01000004.1"/>
</dbReference>
<dbReference type="Gene3D" id="2.160.20.80">
    <property type="entry name" value="E3 ubiquitin-protein ligase SopA"/>
    <property type="match status" value="1"/>
</dbReference>
<gene>
    <name evidence="2" type="ORF">DYY88_16150</name>
</gene>
<dbReference type="OrthoDB" id="528527at2"/>
<dbReference type="SUPFAM" id="SSF141571">
    <property type="entry name" value="Pentapeptide repeat-like"/>
    <property type="match status" value="1"/>
</dbReference>
<feature type="transmembrane region" description="Helical" evidence="1">
    <location>
        <begin position="20"/>
        <end position="42"/>
    </location>
</feature>
<dbReference type="Pfam" id="PF00805">
    <property type="entry name" value="Pentapeptide"/>
    <property type="match status" value="3"/>
</dbReference>
<dbReference type="AlphaFoldDB" id="A0A4Q7E5F2"/>
<evidence type="ECO:0000313" key="2">
    <source>
        <dbReference type="EMBL" id="RZM77180.1"/>
    </source>
</evidence>
<evidence type="ECO:0000313" key="3">
    <source>
        <dbReference type="Proteomes" id="UP000292459"/>
    </source>
</evidence>
<feature type="transmembrane region" description="Helical" evidence="1">
    <location>
        <begin position="62"/>
        <end position="80"/>
    </location>
</feature>
<keyword evidence="1" id="KW-0472">Membrane</keyword>
<keyword evidence="1" id="KW-0812">Transmembrane</keyword>
<evidence type="ECO:0000256" key="1">
    <source>
        <dbReference type="SAM" id="Phobius"/>
    </source>
</evidence>
<dbReference type="Proteomes" id="UP000292459">
    <property type="component" value="Unassembled WGS sequence"/>
</dbReference>
<dbReference type="InterPro" id="IPR051082">
    <property type="entry name" value="Pentapeptide-BTB/POZ_domain"/>
</dbReference>
<proteinExistence type="predicted"/>
<keyword evidence="1" id="KW-1133">Transmembrane helix</keyword>
<dbReference type="PANTHER" id="PTHR14136:SF17">
    <property type="entry name" value="BTB_POZ DOMAIN-CONTAINING PROTEIN KCTD9"/>
    <property type="match status" value="1"/>
</dbReference>
<sequence length="363" mass="40343">MKKRQANVKPLQRLSKAKFWLGSLGVVLLAVVTVGWLPNWQVSQTQISGKDKAALENEYRKTAIQALGGLFFLVTAGLTLKNIRLTEDKNVTDRFAKAVEMLADEKLEVRLGGVYSLERIARDSRKDHPVVMEVLTAFIRKKTQSGEYGKPNKPRQEVQSALTVIGRRETTFDSHPLVLSGAYLKGAELRKARLEGADLEWVNLENATLSYARLEGTRFRYAHLQGAILQGAYLQGADLQEARLEGANLSQTILESALLCSANLEGASLSQTILEGTFLCSANLEGAVDFTEKQLAQAKLCCTFLPEGVDLRLRNRNCKEMSINPEESGNILLVPSVEGKTFYVLRKLANGQVIFNRDNWFNL</sequence>
<dbReference type="EMBL" id="QVFV01000004">
    <property type="protein sequence ID" value="RZM77180.1"/>
    <property type="molecule type" value="Genomic_DNA"/>
</dbReference>
<dbReference type="InterPro" id="IPR001646">
    <property type="entry name" value="5peptide_repeat"/>
</dbReference>
<keyword evidence="3" id="KW-1185">Reference proteome</keyword>
<accession>A0A4Q7E5F2</accession>
<name>A0A4Q7E5F2_9CYAN</name>
<dbReference type="PANTHER" id="PTHR14136">
    <property type="entry name" value="BTB_POZ DOMAIN-CONTAINING PROTEIN KCTD9"/>
    <property type="match status" value="1"/>
</dbReference>
<comment type="caution">
    <text evidence="2">The sequence shown here is derived from an EMBL/GenBank/DDBJ whole genome shotgun (WGS) entry which is preliminary data.</text>
</comment>
<reference evidence="2 3" key="1">
    <citation type="submission" date="2018-11" db="EMBL/GenBank/DDBJ databases">
        <title>Whole genome sequencing of an environmental sample.</title>
        <authorList>
            <person name="Sarangi A.N."/>
            <person name="Singh D."/>
            <person name="Tripathy S."/>
        </authorList>
    </citation>
    <scope>NUCLEOTIDE SEQUENCE [LARGE SCALE GENOMIC DNA]</scope>
    <source>
        <strain evidence="2 3">Lakshadweep</strain>
    </source>
</reference>